<dbReference type="Pfam" id="PF10419">
    <property type="entry name" value="TFIIIC_sub6"/>
    <property type="match status" value="1"/>
</dbReference>
<feature type="domain" description="Transcription factor TFIIIC triple barrel" evidence="2">
    <location>
        <begin position="12"/>
        <end position="105"/>
    </location>
</feature>
<evidence type="ECO:0000259" key="2">
    <source>
        <dbReference type="Pfam" id="PF10419"/>
    </source>
</evidence>
<sequence>MTFDNDELQDDEEETIVYVEFESTSGNDAFLSEKLQLDMIGLDTEHPIMRINGRHYEGTYEDAVGTCMLFDKDNPKVEDPVFDKTPNIRYNTKTKKILKMKRVFVKPRLEVLGDSNCSSCIPNIETIKEAGVPPKYQQDALLLWEKIRNERLEARNDYLEKQKQRTEKRQRGIEPDSDSDEDNPFVMYKNKDADDKINQTKNDTVKNKSQELNKKKIANSSDILRVNLQRIDAPSSSKNSNTIKTSEKNISVDKKTSKNNPGVDNLILKNNKKASSSKDNGNLQIIDTEVASCSKMTTIIDENKSLKNDHVVGKSVDEAVVDDNKSKESTSQTVNDTPPSKQQKRAAKMQEISERFRRSACLMKLQTDKTKKDS</sequence>
<dbReference type="EMBL" id="JACMRX010000005">
    <property type="protein sequence ID" value="KAF7989968.1"/>
    <property type="molecule type" value="Genomic_DNA"/>
</dbReference>
<feature type="region of interest" description="Disordered" evidence="1">
    <location>
        <begin position="321"/>
        <end position="352"/>
    </location>
</feature>
<dbReference type="Proteomes" id="UP000639338">
    <property type="component" value="Unassembled WGS sequence"/>
</dbReference>
<dbReference type="GO" id="GO:0006383">
    <property type="term" value="P:transcription by RNA polymerase III"/>
    <property type="evidence" value="ECO:0007669"/>
    <property type="project" value="InterPro"/>
</dbReference>
<dbReference type="PANTHER" id="PTHR21860:SF2">
    <property type="entry name" value="GENERAL TRANSCRIPTION FACTOR 3C POLYPEPTIDE 6"/>
    <property type="match status" value="1"/>
</dbReference>
<dbReference type="GO" id="GO:0000127">
    <property type="term" value="C:transcription factor TFIIIC complex"/>
    <property type="evidence" value="ECO:0007669"/>
    <property type="project" value="TreeGrafter"/>
</dbReference>
<comment type="caution">
    <text evidence="3">The sequence shown here is derived from an EMBL/GenBank/DDBJ whole genome shotgun (WGS) entry which is preliminary data.</text>
</comment>
<reference evidence="3 4" key="1">
    <citation type="submission" date="2020-08" db="EMBL/GenBank/DDBJ databases">
        <title>Aphidius gifuensis genome sequencing and assembly.</title>
        <authorList>
            <person name="Du Z."/>
        </authorList>
    </citation>
    <scope>NUCLEOTIDE SEQUENCE [LARGE SCALE GENOMIC DNA]</scope>
    <source>
        <strain evidence="3">YNYX2018</strain>
        <tissue evidence="3">Adults</tissue>
    </source>
</reference>
<organism evidence="3 4">
    <name type="scientific">Aphidius gifuensis</name>
    <name type="common">Parasitoid wasp</name>
    <dbReference type="NCBI Taxonomy" id="684658"/>
    <lineage>
        <taxon>Eukaryota</taxon>
        <taxon>Metazoa</taxon>
        <taxon>Ecdysozoa</taxon>
        <taxon>Arthropoda</taxon>
        <taxon>Hexapoda</taxon>
        <taxon>Insecta</taxon>
        <taxon>Pterygota</taxon>
        <taxon>Neoptera</taxon>
        <taxon>Endopterygota</taxon>
        <taxon>Hymenoptera</taxon>
        <taxon>Apocrita</taxon>
        <taxon>Ichneumonoidea</taxon>
        <taxon>Braconidae</taxon>
        <taxon>Aphidiinae</taxon>
        <taxon>Aphidius</taxon>
    </lineage>
</organism>
<evidence type="ECO:0000313" key="3">
    <source>
        <dbReference type="EMBL" id="KAF7989968.1"/>
    </source>
</evidence>
<dbReference type="InterPro" id="IPR019481">
    <property type="entry name" value="TFIIIC_triple_barrel"/>
</dbReference>
<feature type="region of interest" description="Disordered" evidence="1">
    <location>
        <begin position="158"/>
        <end position="216"/>
    </location>
</feature>
<feature type="compositionally biased region" description="Basic and acidic residues" evidence="1">
    <location>
        <begin position="189"/>
        <end position="214"/>
    </location>
</feature>
<evidence type="ECO:0000256" key="1">
    <source>
        <dbReference type="SAM" id="MobiDB-lite"/>
    </source>
</evidence>
<dbReference type="InterPro" id="IPR042771">
    <property type="entry name" value="GTF3C6-like"/>
</dbReference>
<keyword evidence="4" id="KW-1185">Reference proteome</keyword>
<dbReference type="Gene3D" id="2.60.40.4370">
    <property type="match status" value="1"/>
</dbReference>
<feature type="region of interest" description="Disordered" evidence="1">
    <location>
        <begin position="230"/>
        <end position="280"/>
    </location>
</feature>
<feature type="compositionally biased region" description="Polar residues" evidence="1">
    <location>
        <begin position="329"/>
        <end position="341"/>
    </location>
</feature>
<accession>A0A834XMH2</accession>
<feature type="compositionally biased region" description="Basic and acidic residues" evidence="1">
    <location>
        <begin position="245"/>
        <end position="256"/>
    </location>
</feature>
<dbReference type="AlphaFoldDB" id="A0A834XMH2"/>
<protein>
    <recommendedName>
        <fullName evidence="2">Transcription factor TFIIIC triple barrel domain-containing protein</fullName>
    </recommendedName>
</protein>
<gene>
    <name evidence="3" type="ORF">HCN44_008642</name>
</gene>
<name>A0A834XMH2_APHGI</name>
<evidence type="ECO:0000313" key="4">
    <source>
        <dbReference type="Proteomes" id="UP000639338"/>
    </source>
</evidence>
<feature type="compositionally biased region" description="Basic and acidic residues" evidence="1">
    <location>
        <begin position="158"/>
        <end position="174"/>
    </location>
</feature>
<dbReference type="OrthoDB" id="1877767at2759"/>
<dbReference type="PANTHER" id="PTHR21860">
    <property type="entry name" value="TRANSCRIPTION INITIATION FACTOR IIIC TFIIIC , POLYPEPTIDE 6-RELATED"/>
    <property type="match status" value="1"/>
</dbReference>
<feature type="compositionally biased region" description="Low complexity" evidence="1">
    <location>
        <begin position="235"/>
        <end position="244"/>
    </location>
</feature>
<proteinExistence type="predicted"/>